<keyword evidence="2" id="KW-1133">Transmembrane helix</keyword>
<keyword evidence="2" id="KW-0472">Membrane</keyword>
<feature type="compositionally biased region" description="Basic and acidic residues" evidence="1">
    <location>
        <begin position="54"/>
        <end position="68"/>
    </location>
</feature>
<comment type="caution">
    <text evidence="3">The sequence shown here is derived from an EMBL/GenBank/DDBJ whole genome shotgun (WGS) entry which is preliminary data.</text>
</comment>
<evidence type="ECO:0000256" key="1">
    <source>
        <dbReference type="SAM" id="MobiDB-lite"/>
    </source>
</evidence>
<evidence type="ECO:0000313" key="4">
    <source>
        <dbReference type="Proteomes" id="UP000295764"/>
    </source>
</evidence>
<protein>
    <submittedName>
        <fullName evidence="3">Uncharacterized protein</fullName>
    </submittedName>
</protein>
<sequence length="134" mass="14653">MVAGCAIVVFAVRALLRDPSDDAAWVAVVLGVLFVAWGIAFDRLPDDDDDDDHDHDHHDDDHDQDNHDRRRVTGVLSTAMAATGAYVVIRAIGRPVDSALVGALTWPAWRLVNRFVDGVVRRREARGEADGATD</sequence>
<organism evidence="3 4">
    <name type="scientific">Curtobacterium flaccumfaciens</name>
    <dbReference type="NCBI Taxonomy" id="2035"/>
    <lineage>
        <taxon>Bacteria</taxon>
        <taxon>Bacillati</taxon>
        <taxon>Actinomycetota</taxon>
        <taxon>Actinomycetes</taxon>
        <taxon>Micrococcales</taxon>
        <taxon>Microbacteriaceae</taxon>
        <taxon>Curtobacterium</taxon>
    </lineage>
</organism>
<feature type="transmembrane region" description="Helical" evidence="2">
    <location>
        <begin position="24"/>
        <end position="41"/>
    </location>
</feature>
<reference evidence="3 4" key="1">
    <citation type="submission" date="2019-03" db="EMBL/GenBank/DDBJ databases">
        <title>Genomic analyses of the natural microbiome of Caenorhabditis elegans.</title>
        <authorList>
            <person name="Samuel B."/>
        </authorList>
    </citation>
    <scope>NUCLEOTIDE SEQUENCE [LARGE SCALE GENOMIC DNA]</scope>
    <source>
        <strain evidence="3 4">JUb65</strain>
    </source>
</reference>
<proteinExistence type="predicted"/>
<feature type="region of interest" description="Disordered" evidence="1">
    <location>
        <begin position="48"/>
        <end position="69"/>
    </location>
</feature>
<evidence type="ECO:0000313" key="3">
    <source>
        <dbReference type="EMBL" id="TDN43664.1"/>
    </source>
</evidence>
<keyword evidence="2" id="KW-0812">Transmembrane</keyword>
<gene>
    <name evidence="3" type="ORF">EDF64_10792</name>
</gene>
<dbReference type="Proteomes" id="UP000295764">
    <property type="component" value="Unassembled WGS sequence"/>
</dbReference>
<dbReference type="EMBL" id="SNVW01000007">
    <property type="protein sequence ID" value="TDN43664.1"/>
    <property type="molecule type" value="Genomic_DNA"/>
</dbReference>
<name>A0A4R6DH80_9MICO</name>
<dbReference type="AlphaFoldDB" id="A0A4R6DH80"/>
<evidence type="ECO:0000256" key="2">
    <source>
        <dbReference type="SAM" id="Phobius"/>
    </source>
</evidence>
<accession>A0A4R6DH80</accession>